<dbReference type="InterPro" id="IPR018540">
    <property type="entry name" value="Spo0E-like"/>
</dbReference>
<keyword evidence="2" id="KW-1185">Reference proteome</keyword>
<dbReference type="EMBL" id="JADCLJ010000023">
    <property type="protein sequence ID" value="MBE4909694.1"/>
    <property type="molecule type" value="Genomic_DNA"/>
</dbReference>
<gene>
    <name evidence="1" type="ORF">IMZ08_16750</name>
</gene>
<evidence type="ECO:0000313" key="1">
    <source>
        <dbReference type="EMBL" id="MBE4909694.1"/>
    </source>
</evidence>
<evidence type="ECO:0000313" key="2">
    <source>
        <dbReference type="Proteomes" id="UP001516662"/>
    </source>
</evidence>
<dbReference type="InterPro" id="IPR036638">
    <property type="entry name" value="HLH_DNA-bd_sf"/>
</dbReference>
<dbReference type="Gene3D" id="4.10.280.10">
    <property type="entry name" value="Helix-loop-helix DNA-binding domain"/>
    <property type="match status" value="1"/>
</dbReference>
<dbReference type="Pfam" id="PF09388">
    <property type="entry name" value="SpoOE-like"/>
    <property type="match status" value="1"/>
</dbReference>
<reference evidence="1 2" key="1">
    <citation type="submission" date="2020-10" db="EMBL/GenBank/DDBJ databases">
        <title>Bacillus sp. HD4P25, an endophyte from a halophyte.</title>
        <authorList>
            <person name="Sun J.-Q."/>
        </authorList>
    </citation>
    <scope>NUCLEOTIDE SEQUENCE [LARGE SCALE GENOMIC DNA]</scope>
    <source>
        <strain evidence="1 2">YIM 93174</strain>
    </source>
</reference>
<sequence length="57" mass="6841">MTNNEQQLMDKIEHYRERMVQLATNTSLKEDEVIKLSCTLDNLLIEYQKLQMINIKQ</sequence>
<accession>A0ABR9QMH9</accession>
<dbReference type="Proteomes" id="UP001516662">
    <property type="component" value="Unassembled WGS sequence"/>
</dbReference>
<dbReference type="RefSeq" id="WP_193538616.1">
    <property type="nucleotide sequence ID" value="NZ_JADCLJ010000023.1"/>
</dbReference>
<organism evidence="1 2">
    <name type="scientific">Litchfieldia luteola</name>
    <dbReference type="NCBI Taxonomy" id="682179"/>
    <lineage>
        <taxon>Bacteria</taxon>
        <taxon>Bacillati</taxon>
        <taxon>Bacillota</taxon>
        <taxon>Bacilli</taxon>
        <taxon>Bacillales</taxon>
        <taxon>Bacillaceae</taxon>
        <taxon>Litchfieldia</taxon>
    </lineage>
</organism>
<protein>
    <submittedName>
        <fullName evidence="1">Aspartyl-phosphate phosphatase Spo0E family protein</fullName>
    </submittedName>
</protein>
<dbReference type="SUPFAM" id="SSF140500">
    <property type="entry name" value="BAS1536-like"/>
    <property type="match status" value="1"/>
</dbReference>
<dbReference type="InterPro" id="IPR037208">
    <property type="entry name" value="Spo0E-like_sf"/>
</dbReference>
<proteinExistence type="predicted"/>
<name>A0ABR9QMH9_9BACI</name>
<comment type="caution">
    <text evidence="1">The sequence shown here is derived from an EMBL/GenBank/DDBJ whole genome shotgun (WGS) entry which is preliminary data.</text>
</comment>